<dbReference type="PANTHER" id="PTHR47643:SF2">
    <property type="entry name" value="TPR DOMAIN PROTEIN (AFU_ORTHOLOGUE AFUA_5G12710)"/>
    <property type="match status" value="1"/>
</dbReference>
<evidence type="ECO:0000256" key="1">
    <source>
        <dbReference type="SAM" id="Coils"/>
    </source>
</evidence>
<organism evidence="4 5">
    <name type="scientific">Chlamydomonas eustigma</name>
    <dbReference type="NCBI Taxonomy" id="1157962"/>
    <lineage>
        <taxon>Eukaryota</taxon>
        <taxon>Viridiplantae</taxon>
        <taxon>Chlorophyta</taxon>
        <taxon>core chlorophytes</taxon>
        <taxon>Chlorophyceae</taxon>
        <taxon>CS clade</taxon>
        <taxon>Chlamydomonadales</taxon>
        <taxon>Chlamydomonadaceae</taxon>
        <taxon>Chlamydomonas</taxon>
    </lineage>
</organism>
<dbReference type="PANTHER" id="PTHR47643">
    <property type="entry name" value="TPR DOMAIN PROTEIN (AFU_ORTHOLOGUE AFUA_5G12710)"/>
    <property type="match status" value="1"/>
</dbReference>
<name>A0A250WWU4_9CHLO</name>
<dbReference type="InterPro" id="IPR053209">
    <property type="entry name" value="Gramillin-biosynth_MTr"/>
</dbReference>
<dbReference type="AlphaFoldDB" id="A0A250WWU4"/>
<feature type="region of interest" description="Disordered" evidence="2">
    <location>
        <begin position="53"/>
        <end position="82"/>
    </location>
</feature>
<dbReference type="InterPro" id="IPR001214">
    <property type="entry name" value="SET_dom"/>
</dbReference>
<sequence length="645" mass="71185">MMPISELRLVRKALRNLFPATAFPRTGCPQRATGIVRTKDNAAHLHHSRIAPAPATKGFGLSPTGAPQPPKKTFEKEDEEESGFAARPEYQIYSDTEFKPKRIVNDVSISDLDGGRWGLVASADVTTGDLLMLLPALSFLEGSFQEAPEPEDLQMAMLENGLHAPLRKVLDAMYIPDEAVTQATKDASFITLDPKFWTSRGNKDASAPTVDASRLLHIIQSCCCTDAQQDTAVMQVRQQLPAGFIGLWPEFPLLSHSCVPNTSITVIGDRMLVHVARDVKKGEALTRNCIGSIVTTPLEERRKMVLEQRGHRCMCPRCVTEERASEEVRDALVDAHNWYVNDGLPQWNACQEDEDMEALKSLQSEAEQLISEVEDALRSDESLSDEERMILRAAAYDSYDLMVMCDEFIHQENSHPSLLRVCLELIRIFAPGSESHTSVAAKYDTIMKSRAELAEYRAGQQLKDKKGGGRKGRPRLGRPGGSGGGSGALVAVRQARELREAADESAELYLEAFFCRYGVLNVQQLDALREGMDMYIEALEQMSIMKAEGKTEESQDYIIDGIKFSLVDKLGGTAGGGMGSLGFREEGDEEGYELISKDGVKLMMMDTPGLPADVLVPHDVDLSERVKNGDMFEYGLSDDVLGDEK</sequence>
<dbReference type="InterPro" id="IPR046341">
    <property type="entry name" value="SET_dom_sf"/>
</dbReference>
<feature type="region of interest" description="Disordered" evidence="2">
    <location>
        <begin position="461"/>
        <end position="487"/>
    </location>
</feature>
<evidence type="ECO:0000313" key="5">
    <source>
        <dbReference type="Proteomes" id="UP000232323"/>
    </source>
</evidence>
<gene>
    <name evidence="4" type="ORF">CEUSTIGMA_g2436.t1</name>
</gene>
<dbReference type="EMBL" id="BEGY01000010">
    <property type="protein sequence ID" value="GAX74990.1"/>
    <property type="molecule type" value="Genomic_DNA"/>
</dbReference>
<keyword evidence="5" id="KW-1185">Reference proteome</keyword>
<evidence type="ECO:0000259" key="3">
    <source>
        <dbReference type="Pfam" id="PF00856"/>
    </source>
</evidence>
<dbReference type="STRING" id="1157962.A0A250WWU4"/>
<reference evidence="4 5" key="1">
    <citation type="submission" date="2017-08" db="EMBL/GenBank/DDBJ databases">
        <title>Acidophilic green algal genome provides insights into adaptation to an acidic environment.</title>
        <authorList>
            <person name="Hirooka S."/>
            <person name="Hirose Y."/>
            <person name="Kanesaki Y."/>
            <person name="Higuchi S."/>
            <person name="Fujiwara T."/>
            <person name="Onuma R."/>
            <person name="Era A."/>
            <person name="Ohbayashi R."/>
            <person name="Uzuka A."/>
            <person name="Nozaki H."/>
            <person name="Yoshikawa H."/>
            <person name="Miyagishima S.Y."/>
        </authorList>
    </citation>
    <scope>NUCLEOTIDE SEQUENCE [LARGE SCALE GENOMIC DNA]</scope>
    <source>
        <strain evidence="4 5">NIES-2499</strain>
    </source>
</reference>
<comment type="caution">
    <text evidence="4">The sequence shown here is derived from an EMBL/GenBank/DDBJ whole genome shotgun (WGS) entry which is preliminary data.</text>
</comment>
<dbReference type="Proteomes" id="UP000232323">
    <property type="component" value="Unassembled WGS sequence"/>
</dbReference>
<dbReference type="OrthoDB" id="1028014at2759"/>
<accession>A0A250WWU4</accession>
<dbReference type="SUPFAM" id="SSF82199">
    <property type="entry name" value="SET domain"/>
    <property type="match status" value="1"/>
</dbReference>
<proteinExistence type="predicted"/>
<dbReference type="Gene3D" id="2.170.270.10">
    <property type="entry name" value="SET domain"/>
    <property type="match status" value="1"/>
</dbReference>
<dbReference type="Pfam" id="PF00856">
    <property type="entry name" value="SET"/>
    <property type="match status" value="1"/>
</dbReference>
<keyword evidence="1" id="KW-0175">Coiled coil</keyword>
<feature type="coiled-coil region" evidence="1">
    <location>
        <begin position="352"/>
        <end position="379"/>
    </location>
</feature>
<evidence type="ECO:0000256" key="2">
    <source>
        <dbReference type="SAM" id="MobiDB-lite"/>
    </source>
</evidence>
<evidence type="ECO:0000313" key="4">
    <source>
        <dbReference type="EMBL" id="GAX74990.1"/>
    </source>
</evidence>
<dbReference type="CDD" id="cd20071">
    <property type="entry name" value="SET_SMYD"/>
    <property type="match status" value="1"/>
</dbReference>
<protein>
    <recommendedName>
        <fullName evidence="3">SET domain-containing protein</fullName>
    </recommendedName>
</protein>
<feature type="compositionally biased region" description="Gly residues" evidence="2">
    <location>
        <begin position="478"/>
        <end position="487"/>
    </location>
</feature>
<feature type="domain" description="SET" evidence="3">
    <location>
        <begin position="117"/>
        <end position="287"/>
    </location>
</feature>